<protein>
    <submittedName>
        <fullName evidence="2">Uncharacterized protein</fullName>
    </submittedName>
</protein>
<organism evidence="2 3">
    <name type="scientific">Chitinophaga rupis</name>
    <dbReference type="NCBI Taxonomy" id="573321"/>
    <lineage>
        <taxon>Bacteria</taxon>
        <taxon>Pseudomonadati</taxon>
        <taxon>Bacteroidota</taxon>
        <taxon>Chitinophagia</taxon>
        <taxon>Chitinophagales</taxon>
        <taxon>Chitinophagaceae</taxon>
        <taxon>Chitinophaga</taxon>
    </lineage>
</organism>
<sequence length="118" mass="12508">MKKNRICLLAVLLAVTAASYTHAGKLVKKPVTTQWFLYSDGGDDIAFNVGEARNAGNYIEAGTDVSDVCNGTVNLCAVLAQTNNHLPVITQGSTLDNQLVTYFNTGGTSVGGFLKEKP</sequence>
<reference evidence="2 3" key="1">
    <citation type="submission" date="2016-10" db="EMBL/GenBank/DDBJ databases">
        <authorList>
            <person name="de Groot N.N."/>
        </authorList>
    </citation>
    <scope>NUCLEOTIDE SEQUENCE [LARGE SCALE GENOMIC DNA]</scope>
    <source>
        <strain evidence="2 3">DSM 21039</strain>
    </source>
</reference>
<evidence type="ECO:0000313" key="3">
    <source>
        <dbReference type="Proteomes" id="UP000198984"/>
    </source>
</evidence>
<dbReference type="EMBL" id="FOBB01000001">
    <property type="protein sequence ID" value="SEK38460.1"/>
    <property type="molecule type" value="Genomic_DNA"/>
</dbReference>
<evidence type="ECO:0000256" key="1">
    <source>
        <dbReference type="SAM" id="SignalP"/>
    </source>
</evidence>
<keyword evidence="1" id="KW-0732">Signal</keyword>
<dbReference type="STRING" id="573321.SAMN04488505_10195"/>
<keyword evidence="3" id="KW-1185">Reference proteome</keyword>
<accession>A0A1H7GPE9</accession>
<evidence type="ECO:0000313" key="2">
    <source>
        <dbReference type="EMBL" id="SEK38460.1"/>
    </source>
</evidence>
<name>A0A1H7GPE9_9BACT</name>
<gene>
    <name evidence="2" type="ORF">SAMN04488505_10195</name>
</gene>
<proteinExistence type="predicted"/>
<dbReference type="AlphaFoldDB" id="A0A1H7GPE9"/>
<feature type="signal peptide" evidence="1">
    <location>
        <begin position="1"/>
        <end position="23"/>
    </location>
</feature>
<dbReference type="RefSeq" id="WP_089906202.1">
    <property type="nucleotide sequence ID" value="NZ_FOBB01000001.1"/>
</dbReference>
<dbReference type="Proteomes" id="UP000198984">
    <property type="component" value="Unassembled WGS sequence"/>
</dbReference>
<feature type="chain" id="PRO_5011731706" evidence="1">
    <location>
        <begin position="24"/>
        <end position="118"/>
    </location>
</feature>